<dbReference type="InterPro" id="IPR014044">
    <property type="entry name" value="CAP_dom"/>
</dbReference>
<sequence>MNMTIWAICLTCIILILTESNAQESATREELNNRMLIWHNEVRTKLLLCQLPGQPQAKIMPNLTYDPELADKAQNWANNCTSGHDKNEDRKTSNYSYVGQNFAGSYYFQQGFNLWANEHTFYNYDGNSCQSGKMCGHYTQVVWANTKYLGCAYQNCTGNPNFPWGNSIICNYGEG</sequence>
<feature type="signal peptide" evidence="1">
    <location>
        <begin position="1"/>
        <end position="22"/>
    </location>
</feature>
<gene>
    <name evidence="3" type="ORF">FBUS_06528</name>
</gene>
<dbReference type="InterPro" id="IPR018244">
    <property type="entry name" value="Allrgn_V5/Tpx1_CS"/>
</dbReference>
<feature type="chain" id="PRO_5034271094" evidence="1">
    <location>
        <begin position="23"/>
        <end position="175"/>
    </location>
</feature>
<dbReference type="PANTHER" id="PTHR10334">
    <property type="entry name" value="CYSTEINE-RICH SECRETORY PROTEIN-RELATED"/>
    <property type="match status" value="1"/>
</dbReference>
<accession>A0A8E0S1J3</accession>
<dbReference type="InterPro" id="IPR035940">
    <property type="entry name" value="CAP_sf"/>
</dbReference>
<keyword evidence="1" id="KW-0732">Signal</keyword>
<dbReference type="OrthoDB" id="43654at2759"/>
<keyword evidence="4" id="KW-1185">Reference proteome</keyword>
<proteinExistence type="predicted"/>
<dbReference type="SMART" id="SM00198">
    <property type="entry name" value="SCP"/>
    <property type="match status" value="1"/>
</dbReference>
<dbReference type="InterPro" id="IPR002413">
    <property type="entry name" value="V5_allergen-like"/>
</dbReference>
<dbReference type="Proteomes" id="UP000728185">
    <property type="component" value="Unassembled WGS sequence"/>
</dbReference>
<comment type="caution">
    <text evidence="3">The sequence shown here is derived from an EMBL/GenBank/DDBJ whole genome shotgun (WGS) entry which is preliminary data.</text>
</comment>
<dbReference type="CDD" id="cd05380">
    <property type="entry name" value="CAP_euk"/>
    <property type="match status" value="1"/>
</dbReference>
<dbReference type="PROSITE" id="PS01009">
    <property type="entry name" value="CRISP_1"/>
    <property type="match status" value="1"/>
</dbReference>
<reference evidence="3" key="1">
    <citation type="submission" date="2019-05" db="EMBL/GenBank/DDBJ databases">
        <title>Annotation for the trematode Fasciolopsis buski.</title>
        <authorList>
            <person name="Choi Y.-J."/>
        </authorList>
    </citation>
    <scope>NUCLEOTIDE SEQUENCE</scope>
    <source>
        <strain evidence="3">HT</strain>
        <tissue evidence="3">Whole worm</tissue>
    </source>
</reference>
<dbReference type="Gene3D" id="3.40.33.10">
    <property type="entry name" value="CAP"/>
    <property type="match status" value="1"/>
</dbReference>
<dbReference type="PRINTS" id="PR00838">
    <property type="entry name" value="V5ALLERGEN"/>
</dbReference>
<organism evidence="3 4">
    <name type="scientific">Fasciolopsis buskii</name>
    <dbReference type="NCBI Taxonomy" id="27845"/>
    <lineage>
        <taxon>Eukaryota</taxon>
        <taxon>Metazoa</taxon>
        <taxon>Spiralia</taxon>
        <taxon>Lophotrochozoa</taxon>
        <taxon>Platyhelminthes</taxon>
        <taxon>Trematoda</taxon>
        <taxon>Digenea</taxon>
        <taxon>Plagiorchiida</taxon>
        <taxon>Echinostomata</taxon>
        <taxon>Echinostomatoidea</taxon>
        <taxon>Fasciolidae</taxon>
        <taxon>Fasciolopsis</taxon>
    </lineage>
</organism>
<feature type="domain" description="SCP" evidence="2">
    <location>
        <begin position="29"/>
        <end position="173"/>
    </location>
</feature>
<dbReference type="SUPFAM" id="SSF55797">
    <property type="entry name" value="PR-1-like"/>
    <property type="match status" value="1"/>
</dbReference>
<protein>
    <submittedName>
        <fullName evidence="3">Glioma pathogenesis protein 1</fullName>
    </submittedName>
</protein>
<evidence type="ECO:0000256" key="1">
    <source>
        <dbReference type="SAM" id="SignalP"/>
    </source>
</evidence>
<dbReference type="InterPro" id="IPR001283">
    <property type="entry name" value="CRISP-related"/>
</dbReference>
<dbReference type="GO" id="GO:0005576">
    <property type="term" value="C:extracellular region"/>
    <property type="evidence" value="ECO:0007669"/>
    <property type="project" value="InterPro"/>
</dbReference>
<dbReference type="Pfam" id="PF00188">
    <property type="entry name" value="CAP"/>
    <property type="match status" value="1"/>
</dbReference>
<evidence type="ECO:0000259" key="2">
    <source>
        <dbReference type="SMART" id="SM00198"/>
    </source>
</evidence>
<evidence type="ECO:0000313" key="3">
    <source>
        <dbReference type="EMBL" id="KAA0195402.1"/>
    </source>
</evidence>
<evidence type="ECO:0000313" key="4">
    <source>
        <dbReference type="Proteomes" id="UP000728185"/>
    </source>
</evidence>
<dbReference type="EMBL" id="LUCM01003739">
    <property type="protein sequence ID" value="KAA0195402.1"/>
    <property type="molecule type" value="Genomic_DNA"/>
</dbReference>
<dbReference type="PRINTS" id="PR00837">
    <property type="entry name" value="V5TPXLIKE"/>
</dbReference>
<dbReference type="AlphaFoldDB" id="A0A8E0S1J3"/>
<name>A0A8E0S1J3_9TREM</name>